<evidence type="ECO:0000256" key="2">
    <source>
        <dbReference type="ARBA" id="ARBA00009170"/>
    </source>
</evidence>
<dbReference type="PROSITE" id="PS50405">
    <property type="entry name" value="GST_CTER"/>
    <property type="match status" value="1"/>
</dbReference>
<evidence type="ECO:0000313" key="10">
    <source>
        <dbReference type="EMBL" id="CAD5116799.1"/>
    </source>
</evidence>
<accession>A0A7I8VKJ0</accession>
<keyword evidence="5" id="KW-0653">Protein transport</keyword>
<dbReference type="GO" id="GO:0001401">
    <property type="term" value="C:SAM complex"/>
    <property type="evidence" value="ECO:0007669"/>
    <property type="project" value="InterPro"/>
</dbReference>
<evidence type="ECO:0000256" key="6">
    <source>
        <dbReference type="ARBA" id="ARBA00023128"/>
    </source>
</evidence>
<dbReference type="InterPro" id="IPR033468">
    <property type="entry name" value="Metaxin_GST"/>
</dbReference>
<evidence type="ECO:0000259" key="9">
    <source>
        <dbReference type="PROSITE" id="PS50405"/>
    </source>
</evidence>
<keyword evidence="8" id="KW-1133">Transmembrane helix</keyword>
<keyword evidence="7 8" id="KW-0472">Membrane</keyword>
<keyword evidence="3" id="KW-0813">Transport</keyword>
<evidence type="ECO:0000256" key="4">
    <source>
        <dbReference type="ARBA" id="ARBA00022787"/>
    </source>
</evidence>
<dbReference type="InterPro" id="IPR036282">
    <property type="entry name" value="Glutathione-S-Trfase_C_sf"/>
</dbReference>
<comment type="similarity">
    <text evidence="2">Belongs to the metaxin family.</text>
</comment>
<keyword evidence="11" id="KW-1185">Reference proteome</keyword>
<gene>
    <name evidence="10" type="ORF">DGYR_LOCUS5391</name>
</gene>
<evidence type="ECO:0000256" key="7">
    <source>
        <dbReference type="ARBA" id="ARBA00023136"/>
    </source>
</evidence>
<comment type="subcellular location">
    <subcellularLocation>
        <location evidence="1">Mitochondrion outer membrane</location>
    </subcellularLocation>
</comment>
<dbReference type="InterPro" id="IPR019564">
    <property type="entry name" value="Sam37/metaxin_N"/>
</dbReference>
<dbReference type="Proteomes" id="UP000549394">
    <property type="component" value="Unassembled WGS sequence"/>
</dbReference>
<evidence type="ECO:0000256" key="1">
    <source>
        <dbReference type="ARBA" id="ARBA00004294"/>
    </source>
</evidence>
<dbReference type="InterPro" id="IPR050931">
    <property type="entry name" value="Mito_Protein_Transport_Metaxin"/>
</dbReference>
<sequence>MSIRGLLNDNISIDRSLRFSLSSPLEWLLDEPWLELPDGSKIIGAMDIMYHFEKQMTSAVTSNWAQCMAYYSLLKERLVPALVRIIKVIKFELYKEFWLNPENYLNSTSKEYSRAVGFPLNLVYCGMKRKRILKSLTFELKKGEEEIKQSDEVLILGRAKEFLNILERKLNDKEYFFGDKPSSLDAIVYGHLAMLQNAKLVIIPLLNHLKSCPSLLAHCQRMETLVNANKFTKVDTNESREKAAIDKEFPNRIRNIILTAVFGISTLLLYTISTGIIQINVNQDDISDNETEEEQLED</sequence>
<dbReference type="Gene3D" id="1.20.1050.10">
    <property type="match status" value="1"/>
</dbReference>
<dbReference type="GO" id="GO:0015031">
    <property type="term" value="P:protein transport"/>
    <property type="evidence" value="ECO:0007669"/>
    <property type="project" value="UniProtKB-KW"/>
</dbReference>
<dbReference type="SUPFAM" id="SSF47616">
    <property type="entry name" value="GST C-terminal domain-like"/>
    <property type="match status" value="1"/>
</dbReference>
<dbReference type="Pfam" id="PF10568">
    <property type="entry name" value="Tom37"/>
    <property type="match status" value="1"/>
</dbReference>
<name>A0A7I8VKJ0_9ANNE</name>
<dbReference type="GO" id="GO:0007005">
    <property type="term" value="P:mitochondrion organization"/>
    <property type="evidence" value="ECO:0007669"/>
    <property type="project" value="TreeGrafter"/>
</dbReference>
<evidence type="ECO:0000313" key="11">
    <source>
        <dbReference type="Proteomes" id="UP000549394"/>
    </source>
</evidence>
<protein>
    <submittedName>
        <fullName evidence="10">DgyrCDS5647</fullName>
    </submittedName>
</protein>
<dbReference type="EMBL" id="CAJFCJ010000007">
    <property type="protein sequence ID" value="CAD5116799.1"/>
    <property type="molecule type" value="Genomic_DNA"/>
</dbReference>
<dbReference type="AlphaFoldDB" id="A0A7I8VKJ0"/>
<dbReference type="Pfam" id="PF17171">
    <property type="entry name" value="GST_C_6"/>
    <property type="match status" value="1"/>
</dbReference>
<dbReference type="OrthoDB" id="5835136at2759"/>
<dbReference type="PANTHER" id="PTHR12289">
    <property type="entry name" value="METAXIN RELATED"/>
    <property type="match status" value="1"/>
</dbReference>
<dbReference type="InterPro" id="IPR010987">
    <property type="entry name" value="Glutathione-S-Trfase_C-like"/>
</dbReference>
<evidence type="ECO:0000256" key="5">
    <source>
        <dbReference type="ARBA" id="ARBA00022927"/>
    </source>
</evidence>
<organism evidence="10 11">
    <name type="scientific">Dimorphilus gyrociliatus</name>
    <dbReference type="NCBI Taxonomy" id="2664684"/>
    <lineage>
        <taxon>Eukaryota</taxon>
        <taxon>Metazoa</taxon>
        <taxon>Spiralia</taxon>
        <taxon>Lophotrochozoa</taxon>
        <taxon>Annelida</taxon>
        <taxon>Polychaeta</taxon>
        <taxon>Polychaeta incertae sedis</taxon>
        <taxon>Dinophilidae</taxon>
        <taxon>Dimorphilus</taxon>
    </lineage>
</organism>
<reference evidence="10 11" key="1">
    <citation type="submission" date="2020-08" db="EMBL/GenBank/DDBJ databases">
        <authorList>
            <person name="Hejnol A."/>
        </authorList>
    </citation>
    <scope>NUCLEOTIDE SEQUENCE [LARGE SCALE GENOMIC DNA]</scope>
</reference>
<feature type="domain" description="GST C-terminal" evidence="9">
    <location>
        <begin position="110"/>
        <end position="249"/>
    </location>
</feature>
<comment type="caution">
    <text evidence="10">The sequence shown here is derived from an EMBL/GenBank/DDBJ whole genome shotgun (WGS) entry which is preliminary data.</text>
</comment>
<keyword evidence="6" id="KW-0496">Mitochondrion</keyword>
<dbReference type="PANTHER" id="PTHR12289:SF41">
    <property type="entry name" value="FAILED AXON CONNECTIONS-RELATED"/>
    <property type="match status" value="1"/>
</dbReference>
<evidence type="ECO:0000256" key="3">
    <source>
        <dbReference type="ARBA" id="ARBA00022448"/>
    </source>
</evidence>
<feature type="transmembrane region" description="Helical" evidence="8">
    <location>
        <begin position="256"/>
        <end position="279"/>
    </location>
</feature>
<proteinExistence type="inferred from homology"/>
<keyword evidence="4" id="KW-1000">Mitochondrion outer membrane</keyword>
<evidence type="ECO:0000256" key="8">
    <source>
        <dbReference type="SAM" id="Phobius"/>
    </source>
</evidence>
<keyword evidence="8" id="KW-0812">Transmembrane</keyword>